<feature type="compositionally biased region" description="Basic and acidic residues" evidence="1">
    <location>
        <begin position="160"/>
        <end position="171"/>
    </location>
</feature>
<dbReference type="PANTHER" id="PTHR33914:SF2">
    <property type="entry name" value="OS02G0582100 PROTEIN"/>
    <property type="match status" value="1"/>
</dbReference>
<sequence>MTMRSDKDCVFGNLIESSEENTEVKILEHDHLVFYMDKNVMARKLPETVVVTNHEEVTFNVVKDVCVDEGVPMMPDKFLFNEKDYVNVNTKPFGSKSSEDSKLNQENVNVTEQEVKDDCKVAPGVVVATSRSVSKEALTLGDIISMEGSQRPANKNNTHGPEETEQEKTEEPIAESLRYLSTEMAESENQRLNDVLEDSYDHNLFSSNLPNGFGERSFSEAEPGLAHISYSGLISVSGNISVRSDGSTVSGSSFAFPLLQSEWNSSPVRMVKAEKTQR</sequence>
<gene>
    <name evidence="3 4" type="primary">LOC104772573</name>
</gene>
<dbReference type="Proteomes" id="UP000694864">
    <property type="component" value="Chromosome 3"/>
</dbReference>
<dbReference type="GeneID" id="104772573"/>
<feature type="region of interest" description="Disordered" evidence="1">
    <location>
        <begin position="145"/>
        <end position="171"/>
    </location>
</feature>
<dbReference type="PANTHER" id="PTHR33914">
    <property type="entry name" value="18S PRE-RIBOSOMAL ASSEMBLY PROTEIN GAR2-LIKE PROTEIN"/>
    <property type="match status" value="1"/>
</dbReference>
<feature type="compositionally biased region" description="Polar residues" evidence="1">
    <location>
        <begin position="147"/>
        <end position="159"/>
    </location>
</feature>
<evidence type="ECO:0000313" key="4">
    <source>
        <dbReference type="RefSeq" id="XP_010495481.1"/>
    </source>
</evidence>
<protein>
    <submittedName>
        <fullName evidence="3 4">Uncharacterized protein LOC104772573</fullName>
    </submittedName>
</protein>
<dbReference type="InterPro" id="IPR040378">
    <property type="entry name" value="BASL"/>
</dbReference>
<name>A0ABM0Y4S1_CAMSA</name>
<organism evidence="2 4">
    <name type="scientific">Camelina sativa</name>
    <name type="common">False flax</name>
    <name type="synonym">Myagrum sativum</name>
    <dbReference type="NCBI Taxonomy" id="90675"/>
    <lineage>
        <taxon>Eukaryota</taxon>
        <taxon>Viridiplantae</taxon>
        <taxon>Streptophyta</taxon>
        <taxon>Embryophyta</taxon>
        <taxon>Tracheophyta</taxon>
        <taxon>Spermatophyta</taxon>
        <taxon>Magnoliopsida</taxon>
        <taxon>eudicotyledons</taxon>
        <taxon>Gunneridae</taxon>
        <taxon>Pentapetalae</taxon>
        <taxon>rosids</taxon>
        <taxon>malvids</taxon>
        <taxon>Brassicales</taxon>
        <taxon>Brassicaceae</taxon>
        <taxon>Camelineae</taxon>
        <taxon>Camelina</taxon>
    </lineage>
</organism>
<dbReference type="RefSeq" id="XP_010495481.1">
    <property type="nucleotide sequence ID" value="XM_010497179.2"/>
</dbReference>
<reference evidence="3 4" key="3">
    <citation type="submission" date="2025-05" db="UniProtKB">
        <authorList>
            <consortium name="RefSeq"/>
        </authorList>
    </citation>
    <scope>IDENTIFICATION</scope>
    <source>
        <tissue evidence="3 4">Leaf</tissue>
    </source>
</reference>
<proteinExistence type="predicted"/>
<dbReference type="RefSeq" id="XP_010495477.1">
    <property type="nucleotide sequence ID" value="XM_010497175.1"/>
</dbReference>
<keyword evidence="2" id="KW-1185">Reference proteome</keyword>
<reference evidence="2" key="1">
    <citation type="journal article" date="1997" name="Nucleic Acids Res.">
        <title>tRNAscan-SE: a program for improved detection of transfer RNA genes in genomic sequence.</title>
        <authorList>
            <person name="Lowe T.M."/>
            <person name="Eddy S.R."/>
        </authorList>
    </citation>
    <scope>NUCLEOTIDE SEQUENCE [LARGE SCALE GENOMIC DNA]</scope>
    <source>
        <strain evidence="2">r\DH55</strain>
    </source>
</reference>
<evidence type="ECO:0000313" key="3">
    <source>
        <dbReference type="RefSeq" id="XP_010495477.1"/>
    </source>
</evidence>
<accession>A0ABM0Y4S1</accession>
<evidence type="ECO:0000256" key="1">
    <source>
        <dbReference type="SAM" id="MobiDB-lite"/>
    </source>
</evidence>
<reference evidence="2" key="2">
    <citation type="journal article" date="2014" name="Nat. Commun.">
        <title>The emerging biofuel crop Camelina sativa retains a highly undifferentiated hexaploid genome structure.</title>
        <authorList>
            <person name="Kagale S."/>
            <person name="Koh C."/>
            <person name="Nixon J."/>
            <person name="Bollina V."/>
            <person name="Clarke W.E."/>
            <person name="Tuteja R."/>
            <person name="Spillane C."/>
            <person name="Robinson S.J."/>
            <person name="Links M.G."/>
            <person name="Clarke C."/>
            <person name="Higgins E.E."/>
            <person name="Huebert T."/>
            <person name="Sharpe A.G."/>
            <person name="Parkin I.A."/>
        </authorList>
    </citation>
    <scope>NUCLEOTIDE SEQUENCE [LARGE SCALE GENOMIC DNA]</scope>
    <source>
        <strain evidence="2">r\DH55</strain>
    </source>
</reference>
<evidence type="ECO:0000313" key="2">
    <source>
        <dbReference type="Proteomes" id="UP000694864"/>
    </source>
</evidence>